<evidence type="ECO:0000313" key="3">
    <source>
        <dbReference type="Proteomes" id="UP000188912"/>
    </source>
</evidence>
<sequence length="210" mass="23060">MKRTGLLAAGVAVIGLGLSGCRAGPTYGTGKTSGEQLIEDMSNIVAVKPSTSNMNLDTKPRPELVRPAAGELSTLPPPQENIVRARSADWPESPEERRKRLRDEATANRDNRNYVSPIVQDGGKAGKRYLSNGIDRTRERENFTADPVTAKKQREEYRRRKQSAAGGTATSRKYLSEPPLEYRKPADTAPVGDLGDTEDKKQRAAKKKNK</sequence>
<protein>
    <recommendedName>
        <fullName evidence="4">Lipoprotein</fullName>
    </recommendedName>
</protein>
<feature type="region of interest" description="Disordered" evidence="1">
    <location>
        <begin position="67"/>
        <end position="210"/>
    </location>
</feature>
<proteinExistence type="predicted"/>
<evidence type="ECO:0000313" key="2">
    <source>
        <dbReference type="EMBL" id="AQS42222.1"/>
    </source>
</evidence>
<accession>A0A1U9JWG0</accession>
<feature type="compositionally biased region" description="Basic and acidic residues" evidence="1">
    <location>
        <begin position="86"/>
        <end position="112"/>
    </location>
</feature>
<dbReference type="EMBL" id="CP017315">
    <property type="protein sequence ID" value="AQS42222.1"/>
    <property type="molecule type" value="Genomic_DNA"/>
</dbReference>
<name>A0A1U9JWG0_9HYPH</name>
<dbReference type="KEGG" id="thd:BHV28_15420"/>
<organism evidence="2 3">
    <name type="scientific">Candidatus Tokpelaia hoelldobleri</name>
    <dbReference type="NCBI Taxonomy" id="1902579"/>
    <lineage>
        <taxon>Bacteria</taxon>
        <taxon>Pseudomonadati</taxon>
        <taxon>Pseudomonadota</taxon>
        <taxon>Alphaproteobacteria</taxon>
        <taxon>Hyphomicrobiales</taxon>
        <taxon>Candidatus Tokpelaia</taxon>
    </lineage>
</organism>
<keyword evidence="3" id="KW-1185">Reference proteome</keyword>
<evidence type="ECO:0000256" key="1">
    <source>
        <dbReference type="SAM" id="MobiDB-lite"/>
    </source>
</evidence>
<dbReference type="AlphaFoldDB" id="A0A1U9JWG0"/>
<reference evidence="2 3" key="2">
    <citation type="journal article" date="2016" name="Sci. Rep.">
        <title>The genome of Rhizobiales bacteria in predatory ants reveals urease gene functions but no genes for nitrogen fixation.</title>
        <authorList>
            <person name="Neuvonen M.M."/>
            <person name="Tamarit D."/>
            <person name="Naslund K."/>
            <person name="Liebig J."/>
            <person name="Feldhaar H."/>
            <person name="Moran N.A."/>
            <person name="Guy L."/>
            <person name="Andersson S.G."/>
        </authorList>
    </citation>
    <scope>NUCLEOTIDE SEQUENCE [LARGE SCALE GENOMIC DNA]</scope>
    <source>
        <strain evidence="2 3">Hsal</strain>
    </source>
</reference>
<dbReference type="Proteomes" id="UP000188912">
    <property type="component" value="Chromosome"/>
</dbReference>
<evidence type="ECO:0008006" key="4">
    <source>
        <dbReference type="Google" id="ProtNLM"/>
    </source>
</evidence>
<reference evidence="2 3" key="1">
    <citation type="journal article" date="2010" name="Science">
        <title>Genomic comparison of the ants Camponotus floridanus and Harpegnathos saltator.</title>
        <authorList>
            <person name="Bonasio R."/>
            <person name="Zhang G."/>
            <person name="Ye C."/>
            <person name="Mutti N.S."/>
            <person name="Fang X."/>
            <person name="Qin N."/>
            <person name="Donahue G."/>
            <person name="Yang P."/>
            <person name="Li Q."/>
            <person name="Li C."/>
            <person name="Zhang P."/>
            <person name="Huang Z."/>
            <person name="Berger S.L."/>
            <person name="Reinberg D."/>
            <person name="Wang J."/>
            <person name="Liebig J."/>
        </authorList>
    </citation>
    <scope>NUCLEOTIDE SEQUENCE [LARGE SCALE GENOMIC DNA]</scope>
    <source>
        <strain evidence="2 3">Hsal</strain>
    </source>
</reference>
<gene>
    <name evidence="2" type="ORF">BHV28_15420</name>
</gene>
<dbReference type="PROSITE" id="PS51257">
    <property type="entry name" value="PROKAR_LIPOPROTEIN"/>
    <property type="match status" value="1"/>
</dbReference>